<dbReference type="OrthoDB" id="414075at2759"/>
<reference evidence="2 3" key="1">
    <citation type="submission" date="2014-03" db="EMBL/GenBank/DDBJ databases">
        <title>The Genome Sequence of Plasmodium fragile nilgiri.</title>
        <authorList>
            <consortium name="The Broad Institute Genomics Platform"/>
            <consortium name="The Broad Institute Genome Sequencing Center for Infectious Disease"/>
            <person name="Neafsey D."/>
            <person name="Duraisingh M."/>
            <person name="Young S.K."/>
            <person name="Zeng Q."/>
            <person name="Gargeya S."/>
            <person name="Abouelleil A."/>
            <person name="Alvarado L."/>
            <person name="Chapman S.B."/>
            <person name="Gainer-Dewar J."/>
            <person name="Goldberg J."/>
            <person name="Griggs A."/>
            <person name="Gujja S."/>
            <person name="Hansen M."/>
            <person name="Howarth C."/>
            <person name="Imamovic A."/>
            <person name="Larimer J."/>
            <person name="Pearson M."/>
            <person name="Poon T.W."/>
            <person name="Priest M."/>
            <person name="Roberts A."/>
            <person name="Saif S."/>
            <person name="Shea T."/>
            <person name="Sykes S."/>
            <person name="Wortman J."/>
            <person name="Nusbaum C."/>
            <person name="Birren B."/>
        </authorList>
    </citation>
    <scope>NUCLEOTIDE SEQUENCE [LARGE SCALE GENOMIC DNA]</scope>
    <source>
        <strain evidence="3">nilgiri</strain>
    </source>
</reference>
<dbReference type="AlphaFoldDB" id="A0A0D9QFK3"/>
<accession>A0A0D9QFK3</accession>
<evidence type="ECO:0000313" key="3">
    <source>
        <dbReference type="Proteomes" id="UP000054561"/>
    </source>
</evidence>
<sequence>MIRRIAERRIIKKNAHLSYFHLGKHNGRFLLSDKKYVRYEGGLKQGSKHLGHDPVQAGNSVDNCIGNRVSDSCHASIPPGEENKILVHQKYKVQMALCIDRFPLIFEQEEFEKDFEDFKDKWLQKTNNNLNVDEEFLHMKYNLSSFHDRKKENQLEGTNLEDEMGHQQGKKDKGVDHLPGEEATSAANDDLENLFAIEGIQNILRAKEKKKKKKSDGDANEEKKKKYDDDNKSEYNYRNVMRKPNKFLYLVVKYKKTNKWMFPLMDFKKKLTIRQNLQHLCTEHLKCEMPFFIGYCPCTFEKRKYKIPLSFNEIIGRKIFYYRAHYLKHDVNLDLSNNEHINDFAWLSRSELKDFVSSTKYEVIKHAIPLT</sequence>
<feature type="region of interest" description="Disordered" evidence="1">
    <location>
        <begin position="160"/>
        <end position="182"/>
    </location>
</feature>
<feature type="compositionally biased region" description="Basic and acidic residues" evidence="1">
    <location>
        <begin position="215"/>
        <end position="230"/>
    </location>
</feature>
<dbReference type="PANTHER" id="PTHR13124">
    <property type="entry name" value="39S RIBOSOMAL PROTEIN L46, MITOCHONDRIAL PRECURSOR-RELATED"/>
    <property type="match status" value="1"/>
</dbReference>
<dbReference type="EMBL" id="KQ001712">
    <property type="protein sequence ID" value="KJP85763.1"/>
    <property type="molecule type" value="Genomic_DNA"/>
</dbReference>
<dbReference type="OMA" id="CTFEKRK"/>
<dbReference type="Gene3D" id="3.90.79.10">
    <property type="entry name" value="Nucleoside Triphosphate Pyrophosphohydrolase"/>
    <property type="match status" value="1"/>
</dbReference>
<dbReference type="InterPro" id="IPR040008">
    <property type="entry name" value="Ribosomal_mL46"/>
</dbReference>
<dbReference type="GO" id="GO:0005762">
    <property type="term" value="C:mitochondrial large ribosomal subunit"/>
    <property type="evidence" value="ECO:0007669"/>
    <property type="project" value="TreeGrafter"/>
</dbReference>
<dbReference type="VEuPathDB" id="PlasmoDB:AK88_04579"/>
<dbReference type="PANTHER" id="PTHR13124:SF12">
    <property type="entry name" value="LARGE RIBOSOMAL SUBUNIT PROTEIN ML46"/>
    <property type="match status" value="1"/>
</dbReference>
<dbReference type="GeneID" id="24269893"/>
<feature type="compositionally biased region" description="Basic and acidic residues" evidence="1">
    <location>
        <begin position="163"/>
        <end position="180"/>
    </location>
</feature>
<dbReference type="RefSeq" id="XP_012337612.1">
    <property type="nucleotide sequence ID" value="XM_012482189.1"/>
</dbReference>
<protein>
    <recommendedName>
        <fullName evidence="4">Ribosomal protein L46 N-terminal domain-containing protein</fullName>
    </recommendedName>
</protein>
<evidence type="ECO:0008006" key="4">
    <source>
        <dbReference type="Google" id="ProtNLM"/>
    </source>
</evidence>
<name>A0A0D9QFK3_PLAFR</name>
<evidence type="ECO:0000313" key="2">
    <source>
        <dbReference type="EMBL" id="KJP85763.1"/>
    </source>
</evidence>
<dbReference type="GO" id="GO:0003735">
    <property type="term" value="F:structural constituent of ribosome"/>
    <property type="evidence" value="ECO:0007669"/>
    <property type="project" value="InterPro"/>
</dbReference>
<dbReference type="Proteomes" id="UP000054561">
    <property type="component" value="Unassembled WGS sequence"/>
</dbReference>
<organism evidence="2 3">
    <name type="scientific">Plasmodium fragile</name>
    <dbReference type="NCBI Taxonomy" id="5857"/>
    <lineage>
        <taxon>Eukaryota</taxon>
        <taxon>Sar</taxon>
        <taxon>Alveolata</taxon>
        <taxon>Apicomplexa</taxon>
        <taxon>Aconoidasida</taxon>
        <taxon>Haemosporida</taxon>
        <taxon>Plasmodiidae</taxon>
        <taxon>Plasmodium</taxon>
        <taxon>Plasmodium (Plasmodium)</taxon>
    </lineage>
</organism>
<feature type="region of interest" description="Disordered" evidence="1">
    <location>
        <begin position="207"/>
        <end position="230"/>
    </location>
</feature>
<proteinExistence type="predicted"/>
<evidence type="ECO:0000256" key="1">
    <source>
        <dbReference type="SAM" id="MobiDB-lite"/>
    </source>
</evidence>
<gene>
    <name evidence="2" type="ORF">AK88_04579</name>
</gene>
<keyword evidence="3" id="KW-1185">Reference proteome</keyword>